<keyword evidence="2" id="KW-1133">Transmembrane helix</keyword>
<dbReference type="EMBL" id="HBNS01042878">
    <property type="protein sequence ID" value="CAE4642094.1"/>
    <property type="molecule type" value="Transcribed_RNA"/>
</dbReference>
<feature type="transmembrane region" description="Helical" evidence="2">
    <location>
        <begin position="495"/>
        <end position="512"/>
    </location>
</feature>
<sequence length="642" mass="72108">MTDPKNTSVPTPLADTVAEVSAQNSKLENGNDDNSIDSLGSGSTSESDSIDWEGSDNEAWPASSARYAPVGDADSEISRKGSLRLSREFTMGVGFHHLNEGGNRAMFTSSANTILSPPATCVGISHYNEAAIALMKRHNLKDKGLCVNQKTYLEKILLITDTPHAIRLFIGDENGPCIVGVALIRSEVTFTTGTLSEKEPPLTFTLEPNFPIIERIEMQSCTWLEGGNRVEKKISYLHLLSRSDSVVFGQVHTPGFDGKRSIYSEVEIATGNLCISGIGYFVNRPVSLQIVDLGVEVNYCKDSCVLDAIRNTVYYGHEMVGVNLIRTRAPEVEFLDSISTEDDAVWGNMLTCMNAVDKSSPSYGELLPNVVNSLECSLNGDVHTIHSILRMDRFLTYIIQEKKTIKTFENDHLNFYAKLIPLKQMWGIYSNTIERIERLHRYEPQLNSFNVAFVQGTKDYLTRAIFIFLTQTTMLVLTMSHIWDNRLDACRIPDLLQLIVSISGTVVVSFMAKQSRDNFNDFADIFPDYTGTFLYKIDMASNYFGGFLVSICTLLLLLMTNDNLDIVLNATALLFVMELDELLVDSNPVWVTSGYRSYFMKEIIKGLNKADKRYWDFEYLRKNRGEHYQIHTPSCSFLFLDK</sequence>
<evidence type="ECO:0000256" key="1">
    <source>
        <dbReference type="SAM" id="MobiDB-lite"/>
    </source>
</evidence>
<evidence type="ECO:0000256" key="2">
    <source>
        <dbReference type="SAM" id="Phobius"/>
    </source>
</evidence>
<feature type="compositionally biased region" description="Polar residues" evidence="1">
    <location>
        <begin position="1"/>
        <end position="10"/>
    </location>
</feature>
<feature type="transmembrane region" description="Helical" evidence="2">
    <location>
        <begin position="540"/>
        <end position="559"/>
    </location>
</feature>
<evidence type="ECO:0000313" key="3">
    <source>
        <dbReference type="EMBL" id="CAE4642094.1"/>
    </source>
</evidence>
<keyword evidence="2" id="KW-0472">Membrane</keyword>
<keyword evidence="2" id="KW-0812">Transmembrane</keyword>
<dbReference type="AlphaFoldDB" id="A0A7S4W544"/>
<organism evidence="3">
    <name type="scientific">Ditylum brightwellii</name>
    <dbReference type="NCBI Taxonomy" id="49249"/>
    <lineage>
        <taxon>Eukaryota</taxon>
        <taxon>Sar</taxon>
        <taxon>Stramenopiles</taxon>
        <taxon>Ochrophyta</taxon>
        <taxon>Bacillariophyta</taxon>
        <taxon>Mediophyceae</taxon>
        <taxon>Lithodesmiophycidae</taxon>
        <taxon>Lithodesmiales</taxon>
        <taxon>Lithodesmiaceae</taxon>
        <taxon>Ditylum</taxon>
    </lineage>
</organism>
<gene>
    <name evidence="3" type="ORF">DBRI00130_LOCUS33316</name>
</gene>
<feature type="transmembrane region" description="Helical" evidence="2">
    <location>
        <begin position="460"/>
        <end position="483"/>
    </location>
</feature>
<feature type="compositionally biased region" description="Low complexity" evidence="1">
    <location>
        <begin position="36"/>
        <end position="47"/>
    </location>
</feature>
<proteinExistence type="predicted"/>
<reference evidence="3" key="1">
    <citation type="submission" date="2021-01" db="EMBL/GenBank/DDBJ databases">
        <authorList>
            <person name="Corre E."/>
            <person name="Pelletier E."/>
            <person name="Niang G."/>
            <person name="Scheremetjew M."/>
            <person name="Finn R."/>
            <person name="Kale V."/>
            <person name="Holt S."/>
            <person name="Cochrane G."/>
            <person name="Meng A."/>
            <person name="Brown T."/>
            <person name="Cohen L."/>
        </authorList>
    </citation>
    <scope>NUCLEOTIDE SEQUENCE</scope>
    <source>
        <strain evidence="3">GSO104</strain>
    </source>
</reference>
<accession>A0A7S4W544</accession>
<name>A0A7S4W544_9STRA</name>
<feature type="region of interest" description="Disordered" evidence="1">
    <location>
        <begin position="1"/>
        <end position="73"/>
    </location>
</feature>
<protein>
    <submittedName>
        <fullName evidence="3">Uncharacterized protein</fullName>
    </submittedName>
</protein>